<evidence type="ECO:0000313" key="5">
    <source>
        <dbReference type="EMBL" id="SVC54074.1"/>
    </source>
</evidence>
<accession>A0A382MYM7</accession>
<proteinExistence type="predicted"/>
<dbReference type="GO" id="GO:0004540">
    <property type="term" value="F:RNA nuclease activity"/>
    <property type="evidence" value="ECO:0007669"/>
    <property type="project" value="InterPro"/>
</dbReference>
<dbReference type="Gene3D" id="2.40.50.140">
    <property type="entry name" value="Nucleic acid-binding proteins"/>
    <property type="match status" value="1"/>
</dbReference>
<dbReference type="InterPro" id="IPR012340">
    <property type="entry name" value="NA-bd_OB-fold"/>
</dbReference>
<feature type="domain" description="RNB" evidence="4">
    <location>
        <begin position="166"/>
        <end position="376"/>
    </location>
</feature>
<keyword evidence="3" id="KW-0269">Exonuclease</keyword>
<gene>
    <name evidence="5" type="ORF">METZ01_LOCUS306928</name>
</gene>
<dbReference type="SUPFAM" id="SSF50249">
    <property type="entry name" value="Nucleic acid-binding proteins"/>
    <property type="match status" value="2"/>
</dbReference>
<dbReference type="GO" id="GO:0004527">
    <property type="term" value="F:exonuclease activity"/>
    <property type="evidence" value="ECO:0007669"/>
    <property type="project" value="UniProtKB-KW"/>
</dbReference>
<dbReference type="AlphaFoldDB" id="A0A382MYM7"/>
<dbReference type="InterPro" id="IPR050180">
    <property type="entry name" value="RNR_Ribonuclease"/>
</dbReference>
<reference evidence="5" key="1">
    <citation type="submission" date="2018-05" db="EMBL/GenBank/DDBJ databases">
        <authorList>
            <person name="Lanie J.A."/>
            <person name="Ng W.-L."/>
            <person name="Kazmierczak K.M."/>
            <person name="Andrzejewski T.M."/>
            <person name="Davidsen T.M."/>
            <person name="Wayne K.J."/>
            <person name="Tettelin H."/>
            <person name="Glass J.I."/>
            <person name="Rusch D."/>
            <person name="Podicherti R."/>
            <person name="Tsui H.-C.T."/>
            <person name="Winkler M.E."/>
        </authorList>
    </citation>
    <scope>NUCLEOTIDE SEQUENCE</scope>
</reference>
<feature type="non-terminal residue" evidence="5">
    <location>
        <position position="376"/>
    </location>
</feature>
<evidence type="ECO:0000256" key="3">
    <source>
        <dbReference type="ARBA" id="ARBA00022839"/>
    </source>
</evidence>
<evidence type="ECO:0000256" key="2">
    <source>
        <dbReference type="ARBA" id="ARBA00022801"/>
    </source>
</evidence>
<dbReference type="GO" id="GO:0005829">
    <property type="term" value="C:cytosol"/>
    <property type="evidence" value="ECO:0007669"/>
    <property type="project" value="TreeGrafter"/>
</dbReference>
<dbReference type="InterPro" id="IPR040476">
    <property type="entry name" value="CSD2"/>
</dbReference>
<name>A0A382MYM7_9ZZZZ</name>
<dbReference type="SMART" id="SM00955">
    <property type="entry name" value="RNB"/>
    <property type="match status" value="1"/>
</dbReference>
<dbReference type="GO" id="GO:0006402">
    <property type="term" value="P:mRNA catabolic process"/>
    <property type="evidence" value="ECO:0007669"/>
    <property type="project" value="TreeGrafter"/>
</dbReference>
<dbReference type="Pfam" id="PF08206">
    <property type="entry name" value="OB_RNB"/>
    <property type="match status" value="1"/>
</dbReference>
<dbReference type="EMBL" id="UINC01096848">
    <property type="protein sequence ID" value="SVC54074.1"/>
    <property type="molecule type" value="Genomic_DNA"/>
</dbReference>
<dbReference type="InterPro" id="IPR013223">
    <property type="entry name" value="RNase_B_OB_dom"/>
</dbReference>
<keyword evidence="1" id="KW-0540">Nuclease</keyword>
<sequence>RDGFGFLVPDDGSEDVYISVRDMRFLWDSDRISVRVNPGKRGNRECRLVEILERGAQQFFGRLDRKGGTDIVVTQGQANSEILIPRGANGKATQGDIVQVEIVQHPTARSRAVGKVSRVVGRANQPRAEIDLAILSHGLPREWTDSVNIEVAALATEVSPSEKKEREDLRKLPLITIDGVDAKDFDDAVYCEPYEKGWRLIVAIADVSHYVIPNSALDEEASSRGTSVYFPGRVLPMLPEALSNGLCSLKPNLDRLCLACEMKVLASGEVTETRFFNALMRSASRLTYRESWRFLEKNGNLKNKSVGVEKNLICLRDIYQAFAEQRRRRGAMEFDLPEVVIRLDGNGKLNNFFTSERLISHRIIEECMVAANVEAA</sequence>
<feature type="non-terminal residue" evidence="5">
    <location>
        <position position="1"/>
    </location>
</feature>
<dbReference type="Pfam" id="PF17876">
    <property type="entry name" value="CSD2"/>
    <property type="match status" value="1"/>
</dbReference>
<dbReference type="Pfam" id="PF00773">
    <property type="entry name" value="RNB"/>
    <property type="match status" value="1"/>
</dbReference>
<dbReference type="PANTHER" id="PTHR23355:SF9">
    <property type="entry name" value="DIS3-LIKE EXONUCLEASE 2"/>
    <property type="match status" value="1"/>
</dbReference>
<organism evidence="5">
    <name type="scientific">marine metagenome</name>
    <dbReference type="NCBI Taxonomy" id="408172"/>
    <lineage>
        <taxon>unclassified sequences</taxon>
        <taxon>metagenomes</taxon>
        <taxon>ecological metagenomes</taxon>
    </lineage>
</organism>
<protein>
    <recommendedName>
        <fullName evidence="4">RNB domain-containing protein</fullName>
    </recommendedName>
</protein>
<evidence type="ECO:0000256" key="1">
    <source>
        <dbReference type="ARBA" id="ARBA00022722"/>
    </source>
</evidence>
<dbReference type="PANTHER" id="PTHR23355">
    <property type="entry name" value="RIBONUCLEASE"/>
    <property type="match status" value="1"/>
</dbReference>
<keyword evidence="2" id="KW-0378">Hydrolase</keyword>
<dbReference type="InterPro" id="IPR001900">
    <property type="entry name" value="RNase_II/R"/>
</dbReference>
<evidence type="ECO:0000259" key="4">
    <source>
        <dbReference type="SMART" id="SM00955"/>
    </source>
</evidence>
<dbReference type="GO" id="GO:0003723">
    <property type="term" value="F:RNA binding"/>
    <property type="evidence" value="ECO:0007669"/>
    <property type="project" value="InterPro"/>
</dbReference>